<reference evidence="2 3" key="1">
    <citation type="submission" date="2016-10" db="EMBL/GenBank/DDBJ databases">
        <authorList>
            <person name="de Groot N.N."/>
        </authorList>
    </citation>
    <scope>NUCLEOTIDE SEQUENCE [LARGE SCALE GENOMIC DNA]</scope>
    <source>
        <strain evidence="2 3">CGMCC 1.12333</strain>
    </source>
</reference>
<dbReference type="Gene3D" id="3.60.120.10">
    <property type="entry name" value="Anthranilate synthase"/>
    <property type="match status" value="1"/>
</dbReference>
<dbReference type="InterPro" id="IPR015890">
    <property type="entry name" value="Chorismate_C"/>
</dbReference>
<dbReference type="EMBL" id="FPBK01000002">
    <property type="protein sequence ID" value="SFU38855.1"/>
    <property type="molecule type" value="Genomic_DNA"/>
</dbReference>
<gene>
    <name evidence="2" type="ORF">SAMN05216480_102161</name>
</gene>
<dbReference type="InterPro" id="IPR005801">
    <property type="entry name" value="ADC_synthase"/>
</dbReference>
<keyword evidence="3" id="KW-1185">Reference proteome</keyword>
<evidence type="ECO:0000259" key="1">
    <source>
        <dbReference type="Pfam" id="PF00425"/>
    </source>
</evidence>
<dbReference type="Pfam" id="PF00425">
    <property type="entry name" value="Chorismate_bind"/>
    <property type="match status" value="1"/>
</dbReference>
<dbReference type="RefSeq" id="WP_093023777.1">
    <property type="nucleotide sequence ID" value="NZ_FPBK01000002.1"/>
</dbReference>
<dbReference type="PANTHER" id="PTHR42839">
    <property type="entry name" value="ISOCHORISMATE SYNTHASE ENTC"/>
    <property type="match status" value="1"/>
</dbReference>
<dbReference type="PANTHER" id="PTHR42839:SF2">
    <property type="entry name" value="ISOCHORISMATE SYNTHASE ENTC"/>
    <property type="match status" value="1"/>
</dbReference>
<organism evidence="2 3">
    <name type="scientific">Pustulibacterium marinum</name>
    <dbReference type="NCBI Taxonomy" id="1224947"/>
    <lineage>
        <taxon>Bacteria</taxon>
        <taxon>Pseudomonadati</taxon>
        <taxon>Bacteroidota</taxon>
        <taxon>Flavobacteriia</taxon>
        <taxon>Flavobacteriales</taxon>
        <taxon>Flavobacteriaceae</taxon>
        <taxon>Pustulibacterium</taxon>
    </lineage>
</organism>
<dbReference type="SUPFAM" id="SSF56322">
    <property type="entry name" value="ADC synthase"/>
    <property type="match status" value="1"/>
</dbReference>
<feature type="domain" description="Chorismate-utilising enzyme C-terminal" evidence="1">
    <location>
        <begin position="98"/>
        <end position="365"/>
    </location>
</feature>
<sequence>MQQDTFFASLAKHFEDKLPFVAYRKPNEMAVQAVLQSSDELFYVNDFTESGFVFAPFNADEPTILFPMANSEKLELAIFEATTETTIKATTTVTEEEQQKHIDLVAEGVAALQKEADFKKVVLSRKEVLQTKDFDALVVFQKLLATYDSAFCYVWFHPKVGLWLGATPETLLQVYRNKFATMALAGTQKFEGSTEVEWGTKEQEEQQIVTDSIVAELQKVTDNLKISAAHTHKAGNLLHLKTDISGFLPANFNAFKEVVLALHPTPAVCGLPKERAKDFILNNEHYTRTFYSGFLGEINKAETIERNTNRRNVENSAYKASASSSHLFVNLRSMEVVNEEVHLFVGGGITAASNPEAEWEETVHKTGTMKKVLF</sequence>
<dbReference type="OrthoDB" id="9806579at2"/>
<protein>
    <submittedName>
        <fullName evidence="2">Isochorismate synthase</fullName>
    </submittedName>
</protein>
<dbReference type="Proteomes" id="UP000199138">
    <property type="component" value="Unassembled WGS sequence"/>
</dbReference>
<dbReference type="AlphaFoldDB" id="A0A1I7FRS2"/>
<name>A0A1I7FRS2_9FLAO</name>
<accession>A0A1I7FRS2</accession>
<dbReference type="STRING" id="1224947.SAMN05216480_102161"/>
<proteinExistence type="predicted"/>
<evidence type="ECO:0000313" key="3">
    <source>
        <dbReference type="Proteomes" id="UP000199138"/>
    </source>
</evidence>
<evidence type="ECO:0000313" key="2">
    <source>
        <dbReference type="EMBL" id="SFU38855.1"/>
    </source>
</evidence>